<reference evidence="14 15" key="1">
    <citation type="submission" date="2010-08" db="EMBL/GenBank/DDBJ databases">
        <authorList>
            <person name="Harkins D.M."/>
            <person name="Madupu R."/>
            <person name="Durkin A.S."/>
            <person name="Torralba M."/>
            <person name="Methe B."/>
            <person name="Sutton G.G."/>
            <person name="Nelson K.E."/>
        </authorList>
    </citation>
    <scope>NUCLEOTIDE SEQUENCE [LARGE SCALE GENOMIC DNA]</scope>
    <source>
        <strain evidence="14 15">DSM 17678</strain>
    </source>
</reference>
<dbReference type="GO" id="GO:0005737">
    <property type="term" value="C:cytoplasm"/>
    <property type="evidence" value="ECO:0007669"/>
    <property type="project" value="UniProtKB-SubCell"/>
</dbReference>
<evidence type="ECO:0000256" key="10">
    <source>
        <dbReference type="ARBA" id="ARBA00022679"/>
    </source>
</evidence>
<dbReference type="InterPro" id="IPR050054">
    <property type="entry name" value="UPRTase/APRTase"/>
</dbReference>
<accession>E0E2N6</accession>
<organism evidence="14 15">
    <name type="scientific">Peptostreptococcus stomatis DSM 17678</name>
    <dbReference type="NCBI Taxonomy" id="596315"/>
    <lineage>
        <taxon>Bacteria</taxon>
        <taxon>Bacillati</taxon>
        <taxon>Bacillota</taxon>
        <taxon>Clostridia</taxon>
        <taxon>Peptostreptococcales</taxon>
        <taxon>Peptostreptococcaceae</taxon>
        <taxon>Peptostreptococcus</taxon>
    </lineage>
</organism>
<protein>
    <recommendedName>
        <fullName evidence="7 12">Adenine phosphoribosyltransferase</fullName>
        <shortName evidence="12">APRT</shortName>
        <ecNumber evidence="7 12">2.4.2.7</ecNumber>
    </recommendedName>
</protein>
<dbReference type="GO" id="GO:0003999">
    <property type="term" value="F:adenine phosphoribosyltransferase activity"/>
    <property type="evidence" value="ECO:0007669"/>
    <property type="project" value="UniProtKB-UniRule"/>
</dbReference>
<dbReference type="InterPro" id="IPR029057">
    <property type="entry name" value="PRTase-like"/>
</dbReference>
<evidence type="ECO:0000259" key="13">
    <source>
        <dbReference type="Pfam" id="PF00156"/>
    </source>
</evidence>
<keyword evidence="9 12" id="KW-0328">Glycosyltransferase</keyword>
<dbReference type="PANTHER" id="PTHR32315:SF3">
    <property type="entry name" value="ADENINE PHOSPHORIBOSYLTRANSFERASE"/>
    <property type="match status" value="1"/>
</dbReference>
<comment type="subcellular location">
    <subcellularLocation>
        <location evidence="3 12">Cytoplasm</location>
    </subcellularLocation>
</comment>
<proteinExistence type="inferred from homology"/>
<dbReference type="NCBIfam" id="NF002634">
    <property type="entry name" value="PRK02304.1-3"/>
    <property type="match status" value="1"/>
</dbReference>
<keyword evidence="8 12" id="KW-0963">Cytoplasm</keyword>
<evidence type="ECO:0000256" key="6">
    <source>
        <dbReference type="ARBA" id="ARBA00011738"/>
    </source>
</evidence>
<evidence type="ECO:0000256" key="9">
    <source>
        <dbReference type="ARBA" id="ARBA00022676"/>
    </source>
</evidence>
<dbReference type="GO" id="GO:0016208">
    <property type="term" value="F:AMP binding"/>
    <property type="evidence" value="ECO:0007669"/>
    <property type="project" value="TreeGrafter"/>
</dbReference>
<dbReference type="RefSeq" id="WP_007789222.1">
    <property type="nucleotide sequence ID" value="NZ_ADGQ01000044.1"/>
</dbReference>
<keyword evidence="15" id="KW-1185">Reference proteome</keyword>
<keyword evidence="10 12" id="KW-0808">Transferase</keyword>
<dbReference type="NCBIfam" id="NF002633">
    <property type="entry name" value="PRK02304.1-2"/>
    <property type="match status" value="1"/>
</dbReference>
<gene>
    <name evidence="12 14" type="primary">apt</name>
    <name evidence="14" type="ORF">HMPREF0634_0326</name>
</gene>
<feature type="domain" description="Phosphoribosyltransferase" evidence="13">
    <location>
        <begin position="31"/>
        <end position="142"/>
    </location>
</feature>
<evidence type="ECO:0000256" key="3">
    <source>
        <dbReference type="ARBA" id="ARBA00004496"/>
    </source>
</evidence>
<comment type="caution">
    <text evidence="14">The sequence shown here is derived from an EMBL/GenBank/DDBJ whole genome shotgun (WGS) entry which is preliminary data.</text>
</comment>
<evidence type="ECO:0000256" key="11">
    <source>
        <dbReference type="ARBA" id="ARBA00022726"/>
    </source>
</evidence>
<dbReference type="GO" id="GO:0044209">
    <property type="term" value="P:AMP salvage"/>
    <property type="evidence" value="ECO:0007669"/>
    <property type="project" value="UniProtKB-UniRule"/>
</dbReference>
<evidence type="ECO:0000256" key="1">
    <source>
        <dbReference type="ARBA" id="ARBA00000868"/>
    </source>
</evidence>
<dbReference type="InterPro" id="IPR005764">
    <property type="entry name" value="Ade_phspho_trans"/>
</dbReference>
<evidence type="ECO:0000256" key="8">
    <source>
        <dbReference type="ARBA" id="ARBA00022490"/>
    </source>
</evidence>
<dbReference type="AlphaFoldDB" id="E0E2N6"/>
<dbReference type="Pfam" id="PF00156">
    <property type="entry name" value="Pribosyltran"/>
    <property type="match status" value="1"/>
</dbReference>
<dbReference type="GeneID" id="84800498"/>
<evidence type="ECO:0000313" key="15">
    <source>
        <dbReference type="Proteomes" id="UP000003244"/>
    </source>
</evidence>
<dbReference type="OrthoDB" id="9803963at2"/>
<evidence type="ECO:0000256" key="2">
    <source>
        <dbReference type="ARBA" id="ARBA00003968"/>
    </source>
</evidence>
<dbReference type="CDD" id="cd06223">
    <property type="entry name" value="PRTases_typeI"/>
    <property type="match status" value="1"/>
</dbReference>
<dbReference type="SUPFAM" id="SSF53271">
    <property type="entry name" value="PRTase-like"/>
    <property type="match status" value="1"/>
</dbReference>
<comment type="catalytic activity">
    <reaction evidence="1 12">
        <text>AMP + diphosphate = 5-phospho-alpha-D-ribose 1-diphosphate + adenine</text>
        <dbReference type="Rhea" id="RHEA:16609"/>
        <dbReference type="ChEBI" id="CHEBI:16708"/>
        <dbReference type="ChEBI" id="CHEBI:33019"/>
        <dbReference type="ChEBI" id="CHEBI:58017"/>
        <dbReference type="ChEBI" id="CHEBI:456215"/>
        <dbReference type="EC" id="2.4.2.7"/>
    </reaction>
</comment>
<dbReference type="InterPro" id="IPR000836">
    <property type="entry name" value="PRTase_dom"/>
</dbReference>
<dbReference type="UniPathway" id="UPA00588">
    <property type="reaction ID" value="UER00646"/>
</dbReference>
<evidence type="ECO:0000256" key="4">
    <source>
        <dbReference type="ARBA" id="ARBA00004659"/>
    </source>
</evidence>
<dbReference type="HAMAP" id="MF_00004">
    <property type="entry name" value="Aden_phosphoribosyltr"/>
    <property type="match status" value="1"/>
</dbReference>
<sequence length="173" mass="19137">MNLEEKIRNVQDFPKEGIGFKDITTLICDGEGFKLAVDRMADYLREKRVDLIVGPEARGFIFGTPVAYALGVGFVPIRKPGKLPSEVETIEYDLEYGTDILEIHRDAIKPGQRVAIVDDLLATGGTTAAAVKLIEKLGGQVVCLEFLIELTFLNGRDKLDGYDVQTLVQYDSE</sequence>
<dbReference type="EMBL" id="ADGQ01000044">
    <property type="protein sequence ID" value="EFM64831.1"/>
    <property type="molecule type" value="Genomic_DNA"/>
</dbReference>
<dbReference type="NCBIfam" id="NF002636">
    <property type="entry name" value="PRK02304.1-5"/>
    <property type="match status" value="1"/>
</dbReference>
<comment type="subunit">
    <text evidence="6 12">Homodimer.</text>
</comment>
<keyword evidence="11 12" id="KW-0660">Purine salvage</keyword>
<dbReference type="Proteomes" id="UP000003244">
    <property type="component" value="Unassembled WGS sequence"/>
</dbReference>
<dbReference type="EC" id="2.4.2.7" evidence="7 12"/>
<dbReference type="FunFam" id="3.40.50.2020:FF:000004">
    <property type="entry name" value="Adenine phosphoribosyltransferase"/>
    <property type="match status" value="1"/>
</dbReference>
<evidence type="ECO:0000256" key="7">
    <source>
        <dbReference type="ARBA" id="ARBA00011893"/>
    </source>
</evidence>
<dbReference type="GO" id="GO:0006166">
    <property type="term" value="P:purine ribonucleoside salvage"/>
    <property type="evidence" value="ECO:0007669"/>
    <property type="project" value="UniProtKB-UniRule"/>
</dbReference>
<evidence type="ECO:0000313" key="14">
    <source>
        <dbReference type="EMBL" id="EFM64831.1"/>
    </source>
</evidence>
<evidence type="ECO:0000256" key="5">
    <source>
        <dbReference type="ARBA" id="ARBA00008391"/>
    </source>
</evidence>
<name>E0E2N6_9FIRM</name>
<comment type="pathway">
    <text evidence="4 12">Purine metabolism; AMP biosynthesis via salvage pathway; AMP from adenine: step 1/1.</text>
</comment>
<dbReference type="PANTHER" id="PTHR32315">
    <property type="entry name" value="ADENINE PHOSPHORIBOSYLTRANSFERASE"/>
    <property type="match status" value="1"/>
</dbReference>
<comment type="function">
    <text evidence="2 12">Catalyzes a salvage reaction resulting in the formation of AMP, that is energically less costly than de novo synthesis.</text>
</comment>
<evidence type="ECO:0000256" key="12">
    <source>
        <dbReference type="HAMAP-Rule" id="MF_00004"/>
    </source>
</evidence>
<dbReference type="Gene3D" id="3.40.50.2020">
    <property type="match status" value="1"/>
</dbReference>
<dbReference type="eggNOG" id="COG0503">
    <property type="taxonomic scope" value="Bacteria"/>
</dbReference>
<dbReference type="GO" id="GO:0002055">
    <property type="term" value="F:adenine binding"/>
    <property type="evidence" value="ECO:0007669"/>
    <property type="project" value="TreeGrafter"/>
</dbReference>
<comment type="similarity">
    <text evidence="5 12">Belongs to the purine/pyrimidine phosphoribosyltransferase family.</text>
</comment>
<dbReference type="STRING" id="596315.HMPREF0634_0326"/>
<dbReference type="GO" id="GO:0006168">
    <property type="term" value="P:adenine salvage"/>
    <property type="evidence" value="ECO:0007669"/>
    <property type="project" value="InterPro"/>
</dbReference>
<dbReference type="NCBIfam" id="TIGR01090">
    <property type="entry name" value="apt"/>
    <property type="match status" value="1"/>
</dbReference>